<dbReference type="InterPro" id="IPR003777">
    <property type="entry name" value="XdhC_CoxI"/>
</dbReference>
<dbReference type="AlphaFoldDB" id="A0A3Q9FN71"/>
<reference evidence="3 4" key="1">
    <citation type="submission" date="2018-12" db="EMBL/GenBank/DDBJ databases">
        <title>Flammeovirga pectinis sp. nov., isolated from the gut of the Korean scallop, Patinopecten yessoensis.</title>
        <authorList>
            <person name="Bae J.-W."/>
            <person name="Jeong Y.-S."/>
            <person name="Kang W."/>
        </authorList>
    </citation>
    <scope>NUCLEOTIDE SEQUENCE [LARGE SCALE GENOMIC DNA]</scope>
    <source>
        <strain evidence="3 4">L12M1</strain>
    </source>
</reference>
<evidence type="ECO:0000313" key="3">
    <source>
        <dbReference type="EMBL" id="AZQ63403.1"/>
    </source>
</evidence>
<dbReference type="PANTHER" id="PTHR30388:SF6">
    <property type="entry name" value="XANTHINE DEHYDROGENASE SUBUNIT A-RELATED"/>
    <property type="match status" value="1"/>
</dbReference>
<feature type="domain" description="XdhC- CoxI" evidence="1">
    <location>
        <begin position="20"/>
        <end position="82"/>
    </location>
</feature>
<dbReference type="RefSeq" id="WP_126615875.1">
    <property type="nucleotide sequence ID" value="NZ_CP034562.1"/>
</dbReference>
<proteinExistence type="predicted"/>
<dbReference type="Pfam" id="PF13478">
    <property type="entry name" value="XdhC_C"/>
    <property type="match status" value="1"/>
</dbReference>
<sequence length="325" mass="36286">MLHELKNIINTAYKAKQHKIKAVLVTVVGLDGSSYRKPGVRMLILENDEMRGAVSGGCVEKEIVKQSQSVFKTGEALLINYDGRYRLGCEGILTILIEPFDVTENFYSAFKNTVKQRSTITIQSHYSLTERQGVSIFSFDKKKKEKSTYTEVFVEELKPEFHLYILGVEHDAVALCKYAVMTGWKVTIVAAPLNTNVIEDFPGASNLLRVEAEEVEHLKMDTHSGVMVMTHSFVKDLKYLLAITKQPITYLGLLGANKRTEKLKEQLLDYQPDLDFIEKINGPAGLDIGAITPEEIAVSIVAEILGAIRNKSPRLANSKTISIYG</sequence>
<organism evidence="3 4">
    <name type="scientific">Flammeovirga pectinis</name>
    <dbReference type="NCBI Taxonomy" id="2494373"/>
    <lineage>
        <taxon>Bacteria</taxon>
        <taxon>Pseudomonadati</taxon>
        <taxon>Bacteroidota</taxon>
        <taxon>Cytophagia</taxon>
        <taxon>Cytophagales</taxon>
        <taxon>Flammeovirgaceae</taxon>
        <taxon>Flammeovirga</taxon>
    </lineage>
</organism>
<gene>
    <name evidence="3" type="ORF">EI427_14535</name>
</gene>
<name>A0A3Q9FN71_9BACT</name>
<dbReference type="EMBL" id="CP034562">
    <property type="protein sequence ID" value="AZQ63403.1"/>
    <property type="molecule type" value="Genomic_DNA"/>
</dbReference>
<dbReference type="KEGG" id="fll:EI427_14535"/>
<dbReference type="Gene3D" id="3.40.50.720">
    <property type="entry name" value="NAD(P)-binding Rossmann-like Domain"/>
    <property type="match status" value="1"/>
</dbReference>
<dbReference type="Proteomes" id="UP000267268">
    <property type="component" value="Chromosome 1"/>
</dbReference>
<dbReference type="PANTHER" id="PTHR30388">
    <property type="entry name" value="ALDEHYDE OXIDOREDUCTASE MOLYBDENUM COFACTOR ASSEMBLY PROTEIN"/>
    <property type="match status" value="1"/>
</dbReference>
<evidence type="ECO:0000259" key="1">
    <source>
        <dbReference type="Pfam" id="PF02625"/>
    </source>
</evidence>
<dbReference type="InterPro" id="IPR027051">
    <property type="entry name" value="XdhC_Rossmann_dom"/>
</dbReference>
<feature type="domain" description="XdhC Rossmann" evidence="2">
    <location>
        <begin position="163"/>
        <end position="304"/>
    </location>
</feature>
<accession>A0A3Q9FN71</accession>
<dbReference type="OrthoDB" id="9773039at2"/>
<evidence type="ECO:0000259" key="2">
    <source>
        <dbReference type="Pfam" id="PF13478"/>
    </source>
</evidence>
<dbReference type="InterPro" id="IPR052698">
    <property type="entry name" value="MoCofactor_Util/Proc"/>
</dbReference>
<keyword evidence="4" id="KW-1185">Reference proteome</keyword>
<protein>
    <submittedName>
        <fullName evidence="3">XdhC/CoxI family protein</fullName>
    </submittedName>
</protein>
<evidence type="ECO:0000313" key="4">
    <source>
        <dbReference type="Proteomes" id="UP000267268"/>
    </source>
</evidence>
<dbReference type="Pfam" id="PF02625">
    <property type="entry name" value="XdhC_CoxI"/>
    <property type="match status" value="1"/>
</dbReference>